<dbReference type="Proteomes" id="UP001221757">
    <property type="component" value="Unassembled WGS sequence"/>
</dbReference>
<keyword evidence="2" id="KW-1185">Reference proteome</keyword>
<evidence type="ECO:0000313" key="2">
    <source>
        <dbReference type="Proteomes" id="UP001221757"/>
    </source>
</evidence>
<proteinExistence type="predicted"/>
<gene>
    <name evidence="1" type="ORF">B0H17DRAFT_1133752</name>
</gene>
<name>A0AAD7DJ54_MYCRO</name>
<sequence>MKIPLFTTPVGTPGCHYSTTPRRVTDDWTLAARLPKKTLYKHPDDVDFVVGVQLEELDFPGTTMPHSQISALIPSLFSFFGVGNSDRFSPGYAVLCCILAALQYFGRAQLGCSSDEGTPIQTLVQQLLDEGARLTGSWYKSALENYRALWSTTAMFEAATLYYSYYSLLG</sequence>
<reference evidence="1" key="1">
    <citation type="submission" date="2023-03" db="EMBL/GenBank/DDBJ databases">
        <title>Massive genome expansion in bonnet fungi (Mycena s.s.) driven by repeated elements and novel gene families across ecological guilds.</title>
        <authorList>
            <consortium name="Lawrence Berkeley National Laboratory"/>
            <person name="Harder C.B."/>
            <person name="Miyauchi S."/>
            <person name="Viragh M."/>
            <person name="Kuo A."/>
            <person name="Thoen E."/>
            <person name="Andreopoulos B."/>
            <person name="Lu D."/>
            <person name="Skrede I."/>
            <person name="Drula E."/>
            <person name="Henrissat B."/>
            <person name="Morin E."/>
            <person name="Kohler A."/>
            <person name="Barry K."/>
            <person name="LaButti K."/>
            <person name="Morin E."/>
            <person name="Salamov A."/>
            <person name="Lipzen A."/>
            <person name="Mereny Z."/>
            <person name="Hegedus B."/>
            <person name="Baldrian P."/>
            <person name="Stursova M."/>
            <person name="Weitz H."/>
            <person name="Taylor A."/>
            <person name="Grigoriev I.V."/>
            <person name="Nagy L.G."/>
            <person name="Martin F."/>
            <person name="Kauserud H."/>
        </authorList>
    </citation>
    <scope>NUCLEOTIDE SEQUENCE</scope>
    <source>
        <strain evidence="1">CBHHK067</strain>
    </source>
</reference>
<dbReference type="EMBL" id="JARKIE010000058">
    <property type="protein sequence ID" value="KAJ7691444.1"/>
    <property type="molecule type" value="Genomic_DNA"/>
</dbReference>
<protein>
    <submittedName>
        <fullName evidence="1">Uncharacterized protein</fullName>
    </submittedName>
</protein>
<dbReference type="AlphaFoldDB" id="A0AAD7DJ54"/>
<organism evidence="1 2">
    <name type="scientific">Mycena rosella</name>
    <name type="common">Pink bonnet</name>
    <name type="synonym">Agaricus rosellus</name>
    <dbReference type="NCBI Taxonomy" id="1033263"/>
    <lineage>
        <taxon>Eukaryota</taxon>
        <taxon>Fungi</taxon>
        <taxon>Dikarya</taxon>
        <taxon>Basidiomycota</taxon>
        <taxon>Agaricomycotina</taxon>
        <taxon>Agaricomycetes</taxon>
        <taxon>Agaricomycetidae</taxon>
        <taxon>Agaricales</taxon>
        <taxon>Marasmiineae</taxon>
        <taxon>Mycenaceae</taxon>
        <taxon>Mycena</taxon>
    </lineage>
</organism>
<evidence type="ECO:0000313" key="1">
    <source>
        <dbReference type="EMBL" id="KAJ7691444.1"/>
    </source>
</evidence>
<comment type="caution">
    <text evidence="1">The sequence shown here is derived from an EMBL/GenBank/DDBJ whole genome shotgun (WGS) entry which is preliminary data.</text>
</comment>
<accession>A0AAD7DJ54</accession>